<evidence type="ECO:0000313" key="1">
    <source>
        <dbReference type="EMBL" id="QEE14686.1"/>
    </source>
</evidence>
<evidence type="ECO:0008006" key="3">
    <source>
        <dbReference type="Google" id="ProtNLM"/>
    </source>
</evidence>
<keyword evidence="2" id="KW-1185">Reference proteome</keyword>
<evidence type="ECO:0000313" key="2">
    <source>
        <dbReference type="Proteomes" id="UP000321408"/>
    </source>
</evidence>
<accession>A0A5B9D7X6</accession>
<dbReference type="KEGG" id="psyt:DSAG12_00499"/>
<dbReference type="EMBL" id="CP042905">
    <property type="protein sequence ID" value="QEE14686.1"/>
    <property type="molecule type" value="Genomic_DNA"/>
</dbReference>
<dbReference type="AlphaFoldDB" id="A0A5B9D7X6"/>
<reference evidence="1 2" key="2">
    <citation type="journal article" date="2024" name="Int. J. Syst. Evol. Microbiol.">
        <title>Promethearchaeum syntrophicum gen. nov., sp. nov., an anaerobic, obligately syntrophic archaeon, the first isolate of the lineage 'Asgard' archaea, and proposal of the new archaeal phylum Promethearchaeota phyl. nov. and kingdom Promethearchaeati regn. nov.</title>
        <authorList>
            <person name="Imachi H."/>
            <person name="Nobu M.K."/>
            <person name="Kato S."/>
            <person name="Takaki Y."/>
            <person name="Miyazaki M."/>
            <person name="Miyata M."/>
            <person name="Ogawara M."/>
            <person name="Saito Y."/>
            <person name="Sakai S."/>
            <person name="Tahara Y.O."/>
            <person name="Takano Y."/>
            <person name="Tasumi E."/>
            <person name="Uematsu K."/>
            <person name="Yoshimura T."/>
            <person name="Itoh T."/>
            <person name="Ohkuma M."/>
            <person name="Takai K."/>
        </authorList>
    </citation>
    <scope>NUCLEOTIDE SEQUENCE [LARGE SCALE GENOMIC DNA]</scope>
    <source>
        <strain evidence="1 2">MK-D1</strain>
    </source>
</reference>
<organism evidence="1 2">
    <name type="scientific">Promethearchaeum syntrophicum</name>
    <dbReference type="NCBI Taxonomy" id="2594042"/>
    <lineage>
        <taxon>Archaea</taxon>
        <taxon>Promethearchaeati</taxon>
        <taxon>Promethearchaeota</taxon>
        <taxon>Promethearchaeia</taxon>
        <taxon>Promethearchaeales</taxon>
        <taxon>Promethearchaeaceae</taxon>
        <taxon>Promethearchaeum</taxon>
    </lineage>
</organism>
<reference evidence="1 2" key="1">
    <citation type="journal article" date="2020" name="Nature">
        <title>Isolation of an archaeon at the prokaryote-eukaryote interface.</title>
        <authorList>
            <person name="Imachi H."/>
            <person name="Nobu M.K."/>
            <person name="Nakahara N."/>
            <person name="Morono Y."/>
            <person name="Ogawara M."/>
            <person name="Takaki Y."/>
            <person name="Takano Y."/>
            <person name="Uematsu K."/>
            <person name="Ikuta T."/>
            <person name="Ito M."/>
            <person name="Matsui Y."/>
            <person name="Miyazaki M."/>
            <person name="Murata K."/>
            <person name="Saito Y."/>
            <person name="Sakai S."/>
            <person name="Song C."/>
            <person name="Tasumi E."/>
            <person name="Yamanaka Y."/>
            <person name="Yamaguchi T."/>
            <person name="Kamagata Y."/>
            <person name="Tamaki H."/>
            <person name="Takai K."/>
        </authorList>
    </citation>
    <scope>NUCLEOTIDE SEQUENCE [LARGE SCALE GENOMIC DNA]</scope>
    <source>
        <strain evidence="1 2">MK-D1</strain>
    </source>
</reference>
<dbReference type="Proteomes" id="UP000321408">
    <property type="component" value="Chromosome"/>
</dbReference>
<sequence>MNEYTILLYLLTRTKQGNSNDKFEIIGASEEELCDSLHFTGKFTKIQLHELMDQFSKSISIFNLQLKQNPFNFRWYLTQSSEIEEFFSSNPFSGKPRIAATLCTVLSLCMTNNGKIDINSVRKIRNKKDIRKDLQELEKLNFINMEKKSNLISINPYLGYFMDIEGFLNILENEIRKKNIENVDE</sequence>
<dbReference type="RefSeq" id="WP_147661629.1">
    <property type="nucleotide sequence ID" value="NZ_CP042905.2"/>
</dbReference>
<name>A0A5B9D7X6_9ARCH</name>
<protein>
    <recommendedName>
        <fullName evidence="3">Segregation and condensation protein B</fullName>
    </recommendedName>
</protein>
<gene>
    <name evidence="1" type="ORF">DSAG12_00499</name>
</gene>
<proteinExistence type="predicted"/>
<dbReference type="GeneID" id="41328500"/>